<dbReference type="PANTHER" id="PTHR11690">
    <property type="entry name" value="AMILORIDE-SENSITIVE SODIUM CHANNEL-RELATED"/>
    <property type="match status" value="1"/>
</dbReference>
<keyword evidence="9 11" id="KW-0739">Sodium transport</keyword>
<accession>A0A914BDW8</accession>
<dbReference type="OrthoDB" id="10051479at2759"/>
<dbReference type="InterPro" id="IPR001873">
    <property type="entry name" value="ENaC"/>
</dbReference>
<dbReference type="OMA" id="PSHEKIM"/>
<evidence type="ECO:0000256" key="1">
    <source>
        <dbReference type="ARBA" id="ARBA00004141"/>
    </source>
</evidence>
<evidence type="ECO:0000256" key="6">
    <source>
        <dbReference type="ARBA" id="ARBA00023053"/>
    </source>
</evidence>
<dbReference type="PRINTS" id="PR01078">
    <property type="entry name" value="AMINACHANNEL"/>
</dbReference>
<dbReference type="GO" id="GO:0015280">
    <property type="term" value="F:ligand-gated sodium channel activity"/>
    <property type="evidence" value="ECO:0007669"/>
    <property type="project" value="TreeGrafter"/>
</dbReference>
<reference evidence="13" key="1">
    <citation type="submission" date="2022-11" db="UniProtKB">
        <authorList>
            <consortium name="EnsemblMetazoa"/>
        </authorList>
    </citation>
    <scope>IDENTIFICATION</scope>
</reference>
<evidence type="ECO:0000256" key="8">
    <source>
        <dbReference type="ARBA" id="ARBA00023136"/>
    </source>
</evidence>
<evidence type="ECO:0000256" key="3">
    <source>
        <dbReference type="ARBA" id="ARBA00022461"/>
    </source>
</evidence>
<keyword evidence="5 12" id="KW-1133">Transmembrane helix</keyword>
<keyword evidence="14" id="KW-1185">Reference proteome</keyword>
<dbReference type="AlphaFoldDB" id="A0A914BDW8"/>
<feature type="transmembrane region" description="Helical" evidence="12">
    <location>
        <begin position="38"/>
        <end position="60"/>
    </location>
</feature>
<keyword evidence="10 11" id="KW-0407">Ion channel</keyword>
<dbReference type="GO" id="GO:0005886">
    <property type="term" value="C:plasma membrane"/>
    <property type="evidence" value="ECO:0007669"/>
    <property type="project" value="TreeGrafter"/>
</dbReference>
<evidence type="ECO:0000256" key="10">
    <source>
        <dbReference type="ARBA" id="ARBA00023303"/>
    </source>
</evidence>
<dbReference type="RefSeq" id="XP_038074050.1">
    <property type="nucleotide sequence ID" value="XM_038218122.1"/>
</dbReference>
<keyword evidence="7 11" id="KW-0406">Ion transport</keyword>
<comment type="subcellular location">
    <subcellularLocation>
        <location evidence="1">Membrane</location>
        <topology evidence="1">Multi-pass membrane protein</topology>
    </subcellularLocation>
</comment>
<proteinExistence type="inferred from homology"/>
<feature type="transmembrane region" description="Helical" evidence="12">
    <location>
        <begin position="443"/>
        <end position="466"/>
    </location>
</feature>
<sequence>MGDQAQPVNASRIFRTVENISAHGLPNIGRAATHKRRLVWACLFLAGFGFFLSQSSQLIVRFLKYNVNVNVELGFETEATFPAVTFCNLNRIPLLAVLSDGKFLQLQGLIDGFLEHQEYQSWDYDLTYDEIDTSFAITALSIDILSSLPYANRSSTGHPLSDMMLSCTFRGYPCSPKNFTHFYNYLYGNCYTFNFYGRRAQKVTQAGPFGGLTMELYIDQPQYVPGLQNSAGVKVFISEQNQVPFPEDKGVIVGPGYETSIALKKVRIDRIGEPYTNCSKGASTIYSDFYENVEYSLLACEKSCVVREILKACQCADVRYRFTDEHKPCYSSNMTLTDCANRIHEAYAYNNLDCHCQLPCREDVFEETVSTALWPNDNYQPLMEAAVKNISPRFSYDLENDENFVSKNLVKLNVFMSSLQYQHIFQTPEYGSENLISDLGGQVGFWMGFSILTLFEIVEMIFDLIVTTCGKLKMRKRVSDKLKDMEGLDVPTVSSTVNTITPVE</sequence>
<keyword evidence="2 11" id="KW-0813">Transport</keyword>
<protein>
    <submittedName>
        <fullName evidence="13">Uncharacterized protein</fullName>
    </submittedName>
</protein>
<evidence type="ECO:0000256" key="5">
    <source>
        <dbReference type="ARBA" id="ARBA00022989"/>
    </source>
</evidence>
<keyword evidence="8 12" id="KW-0472">Membrane</keyword>
<evidence type="ECO:0000313" key="14">
    <source>
        <dbReference type="Proteomes" id="UP000887568"/>
    </source>
</evidence>
<keyword evidence="6" id="KW-0915">Sodium</keyword>
<evidence type="ECO:0000256" key="11">
    <source>
        <dbReference type="RuleBase" id="RU000679"/>
    </source>
</evidence>
<organism evidence="13 14">
    <name type="scientific">Patiria miniata</name>
    <name type="common">Bat star</name>
    <name type="synonym">Asterina miniata</name>
    <dbReference type="NCBI Taxonomy" id="46514"/>
    <lineage>
        <taxon>Eukaryota</taxon>
        <taxon>Metazoa</taxon>
        <taxon>Echinodermata</taxon>
        <taxon>Eleutherozoa</taxon>
        <taxon>Asterozoa</taxon>
        <taxon>Asteroidea</taxon>
        <taxon>Valvatacea</taxon>
        <taxon>Valvatida</taxon>
        <taxon>Asterinidae</taxon>
        <taxon>Patiria</taxon>
    </lineage>
</organism>
<name>A0A914BDW8_PATMI</name>
<evidence type="ECO:0000256" key="9">
    <source>
        <dbReference type="ARBA" id="ARBA00023201"/>
    </source>
</evidence>
<evidence type="ECO:0000256" key="7">
    <source>
        <dbReference type="ARBA" id="ARBA00023065"/>
    </source>
</evidence>
<dbReference type="Proteomes" id="UP000887568">
    <property type="component" value="Unplaced"/>
</dbReference>
<dbReference type="Gene3D" id="1.10.287.820">
    <property type="entry name" value="Acid-sensing ion channel domain"/>
    <property type="match status" value="1"/>
</dbReference>
<dbReference type="PANTHER" id="PTHR11690:SF248">
    <property type="entry name" value="PICKPOCKET 17, ISOFORM A"/>
    <property type="match status" value="1"/>
</dbReference>
<dbReference type="Gene3D" id="2.60.470.10">
    <property type="entry name" value="Acid-sensing ion channels like domains"/>
    <property type="match status" value="1"/>
</dbReference>
<dbReference type="EnsemblMetazoa" id="XM_038218122.1">
    <property type="protein sequence ID" value="XP_038074050.1"/>
    <property type="gene ID" value="LOC119742098"/>
</dbReference>
<evidence type="ECO:0000256" key="2">
    <source>
        <dbReference type="ARBA" id="ARBA00022448"/>
    </source>
</evidence>
<comment type="similarity">
    <text evidence="11">Belongs to the amiloride-sensitive sodium channel (TC 1.A.6) family.</text>
</comment>
<dbReference type="GeneID" id="119742098"/>
<evidence type="ECO:0000313" key="13">
    <source>
        <dbReference type="EnsemblMetazoa" id="XP_038074050.1"/>
    </source>
</evidence>
<evidence type="ECO:0000256" key="4">
    <source>
        <dbReference type="ARBA" id="ARBA00022692"/>
    </source>
</evidence>
<dbReference type="Pfam" id="PF00858">
    <property type="entry name" value="ASC"/>
    <property type="match status" value="1"/>
</dbReference>
<keyword evidence="3 11" id="KW-0894">Sodium channel</keyword>
<evidence type="ECO:0000256" key="12">
    <source>
        <dbReference type="SAM" id="Phobius"/>
    </source>
</evidence>
<keyword evidence="4 11" id="KW-0812">Transmembrane</keyword>